<dbReference type="EMBL" id="CM002927">
    <property type="protein sequence ID" value="KGN47909.1"/>
    <property type="molecule type" value="Genomic_DNA"/>
</dbReference>
<reference evidence="1 2" key="1">
    <citation type="journal article" date="2009" name="Nat. Genet.">
        <title>The genome of the cucumber, Cucumis sativus L.</title>
        <authorList>
            <person name="Huang S."/>
            <person name="Li R."/>
            <person name="Zhang Z."/>
            <person name="Li L."/>
            <person name="Gu X."/>
            <person name="Fan W."/>
            <person name="Lucas W.J."/>
            <person name="Wang X."/>
            <person name="Xie B."/>
            <person name="Ni P."/>
            <person name="Ren Y."/>
            <person name="Zhu H."/>
            <person name="Li J."/>
            <person name="Lin K."/>
            <person name="Jin W."/>
            <person name="Fei Z."/>
            <person name="Li G."/>
            <person name="Staub J."/>
            <person name="Kilian A."/>
            <person name="van der Vossen E.A."/>
            <person name="Wu Y."/>
            <person name="Guo J."/>
            <person name="He J."/>
            <person name="Jia Z."/>
            <person name="Ren Y."/>
            <person name="Tian G."/>
            <person name="Lu Y."/>
            <person name="Ruan J."/>
            <person name="Qian W."/>
            <person name="Wang M."/>
            <person name="Huang Q."/>
            <person name="Li B."/>
            <person name="Xuan Z."/>
            <person name="Cao J."/>
            <person name="Asan"/>
            <person name="Wu Z."/>
            <person name="Zhang J."/>
            <person name="Cai Q."/>
            <person name="Bai Y."/>
            <person name="Zhao B."/>
            <person name="Han Y."/>
            <person name="Li Y."/>
            <person name="Li X."/>
            <person name="Wang S."/>
            <person name="Shi Q."/>
            <person name="Liu S."/>
            <person name="Cho W.K."/>
            <person name="Kim J.Y."/>
            <person name="Xu Y."/>
            <person name="Heller-Uszynska K."/>
            <person name="Miao H."/>
            <person name="Cheng Z."/>
            <person name="Zhang S."/>
            <person name="Wu J."/>
            <person name="Yang Y."/>
            <person name="Kang H."/>
            <person name="Li M."/>
            <person name="Liang H."/>
            <person name="Ren X."/>
            <person name="Shi Z."/>
            <person name="Wen M."/>
            <person name="Jian M."/>
            <person name="Yang H."/>
            <person name="Zhang G."/>
            <person name="Yang Z."/>
            <person name="Chen R."/>
            <person name="Liu S."/>
            <person name="Li J."/>
            <person name="Ma L."/>
            <person name="Liu H."/>
            <person name="Zhou Y."/>
            <person name="Zhao J."/>
            <person name="Fang X."/>
            <person name="Li G."/>
            <person name="Fang L."/>
            <person name="Li Y."/>
            <person name="Liu D."/>
            <person name="Zheng H."/>
            <person name="Zhang Y."/>
            <person name="Qin N."/>
            <person name="Li Z."/>
            <person name="Yang G."/>
            <person name="Yang S."/>
            <person name="Bolund L."/>
            <person name="Kristiansen K."/>
            <person name="Zheng H."/>
            <person name="Li S."/>
            <person name="Zhang X."/>
            <person name="Yang H."/>
            <person name="Wang J."/>
            <person name="Sun R."/>
            <person name="Zhang B."/>
            <person name="Jiang S."/>
            <person name="Wang J."/>
            <person name="Du Y."/>
            <person name="Li S."/>
        </authorList>
    </citation>
    <scope>NUCLEOTIDE SEQUENCE [LARGE SCALE GENOMIC DNA]</scope>
    <source>
        <strain evidence="2">cv. 9930</strain>
    </source>
</reference>
<protein>
    <submittedName>
        <fullName evidence="1">Uncharacterized protein</fullName>
    </submittedName>
</protein>
<sequence>MAGVSRCRTTEMKNIRILEMGCFRPSQGNACPRLESEKETIKDLKVEPRARLKTGGSYEIVEHLAVSIETATQRQPTMPTHFRWNSHCGLHMPPISISLLEKLQIKKAHRSSTTNLVNLTVYWEVLIPLYLIVKMKGKKFVGGNTKDMFNAIFHIRKPNLKEYI</sequence>
<dbReference type="Proteomes" id="UP000029981">
    <property type="component" value="Chromosome 6"/>
</dbReference>
<reference evidence="1 2" key="3">
    <citation type="journal article" date="2010" name="BMC Genomics">
        <title>Transcriptome sequencing and comparative analysis of cucumber flowers with different sex types.</title>
        <authorList>
            <person name="Guo S."/>
            <person name="Zheng Y."/>
            <person name="Joung J.G."/>
            <person name="Liu S."/>
            <person name="Zhang Z."/>
            <person name="Crasta O.R."/>
            <person name="Sobral B.W."/>
            <person name="Xu Y."/>
            <person name="Huang S."/>
            <person name="Fei Z."/>
        </authorList>
    </citation>
    <scope>NUCLEOTIDE SEQUENCE [LARGE SCALE GENOMIC DNA]</scope>
    <source>
        <strain evidence="2">cv. 9930</strain>
    </source>
</reference>
<organism evidence="1 2">
    <name type="scientific">Cucumis sativus</name>
    <name type="common">Cucumber</name>
    <dbReference type="NCBI Taxonomy" id="3659"/>
    <lineage>
        <taxon>Eukaryota</taxon>
        <taxon>Viridiplantae</taxon>
        <taxon>Streptophyta</taxon>
        <taxon>Embryophyta</taxon>
        <taxon>Tracheophyta</taxon>
        <taxon>Spermatophyta</taxon>
        <taxon>Magnoliopsida</taxon>
        <taxon>eudicotyledons</taxon>
        <taxon>Gunneridae</taxon>
        <taxon>Pentapetalae</taxon>
        <taxon>rosids</taxon>
        <taxon>fabids</taxon>
        <taxon>Cucurbitales</taxon>
        <taxon>Cucurbitaceae</taxon>
        <taxon>Benincaseae</taxon>
        <taxon>Cucumis</taxon>
    </lineage>
</organism>
<proteinExistence type="predicted"/>
<keyword evidence="2" id="KW-1185">Reference proteome</keyword>
<gene>
    <name evidence="1" type="ORF">Csa_6G410640</name>
</gene>
<evidence type="ECO:0000313" key="2">
    <source>
        <dbReference type="Proteomes" id="UP000029981"/>
    </source>
</evidence>
<name>A0A0A0KGC8_CUCSA</name>
<reference evidence="1 2" key="4">
    <citation type="journal article" date="2011" name="BMC Genomics">
        <title>RNA-Seq improves annotation of protein-coding genes in the cucumber genome.</title>
        <authorList>
            <person name="Li Z."/>
            <person name="Zhang Z."/>
            <person name="Yan P."/>
            <person name="Huang S."/>
            <person name="Fei Z."/>
            <person name="Lin K."/>
        </authorList>
    </citation>
    <scope>NUCLEOTIDE SEQUENCE [LARGE SCALE GENOMIC DNA]</scope>
    <source>
        <strain evidence="2">cv. 9930</strain>
    </source>
</reference>
<evidence type="ECO:0000313" key="1">
    <source>
        <dbReference type="EMBL" id="KGN47909.1"/>
    </source>
</evidence>
<dbReference type="AlphaFoldDB" id="A0A0A0KGC8"/>
<reference evidence="1 2" key="2">
    <citation type="journal article" date="2009" name="PLoS ONE">
        <title>An integrated genetic and cytogenetic map of the cucumber genome.</title>
        <authorList>
            <person name="Ren Y."/>
            <person name="Zhang Z."/>
            <person name="Liu J."/>
            <person name="Staub J.E."/>
            <person name="Han Y."/>
            <person name="Cheng Z."/>
            <person name="Li X."/>
            <person name="Lu J."/>
            <person name="Miao H."/>
            <person name="Kang H."/>
            <person name="Xie B."/>
            <person name="Gu X."/>
            <person name="Wang X."/>
            <person name="Du Y."/>
            <person name="Jin W."/>
            <person name="Huang S."/>
        </authorList>
    </citation>
    <scope>NUCLEOTIDE SEQUENCE [LARGE SCALE GENOMIC DNA]</scope>
    <source>
        <strain evidence="2">cv. 9930</strain>
    </source>
</reference>
<dbReference type="Gramene" id="KGN47909">
    <property type="protein sequence ID" value="KGN47909"/>
    <property type="gene ID" value="Csa_6G410640"/>
</dbReference>
<accession>A0A0A0KGC8</accession>